<feature type="repeat" description="WD" evidence="11">
    <location>
        <begin position="478"/>
        <end position="513"/>
    </location>
</feature>
<comment type="pathway">
    <text evidence="2">Cofactor biosynthesis; riboflavin biosynthesis; riboflavin from 2-hydroxy-3-oxobutyl phosphate and 5-amino-6-(D-ribitylamino)uracil: step 1/2.</text>
</comment>
<evidence type="ECO:0000256" key="10">
    <source>
        <dbReference type="ARBA" id="ARBA00048785"/>
    </source>
</evidence>
<dbReference type="GO" id="GO:0016788">
    <property type="term" value="F:hydrolase activity, acting on ester bonds"/>
    <property type="evidence" value="ECO:0007669"/>
    <property type="project" value="InterPro"/>
</dbReference>
<evidence type="ECO:0000256" key="9">
    <source>
        <dbReference type="ARBA" id="ARBA00022737"/>
    </source>
</evidence>
<evidence type="ECO:0000256" key="13">
    <source>
        <dbReference type="SAM" id="SignalP"/>
    </source>
</evidence>
<feature type="region of interest" description="Disordered" evidence="12">
    <location>
        <begin position="618"/>
        <end position="639"/>
    </location>
</feature>
<dbReference type="InterPro" id="IPR036322">
    <property type="entry name" value="WD40_repeat_dom_sf"/>
</dbReference>
<dbReference type="PROSITE" id="PS50294">
    <property type="entry name" value="WD_REPEATS_REGION"/>
    <property type="match status" value="3"/>
</dbReference>
<sequence>MVAIRVFAALGSLLAYSSPASALTWGSTKYFFVFGDSYTTTGYNVSAGINSPTPGWTSSNGPNWVQYLGSSYNVTDTKVYNLAYGGATTDSKLVTPYLPTVQSFVDQVSLFSKYFSPAPAEAPWAGNNSLFGIWIGINDIAGQLMVVDELYKRGARSFLFLNVPPLERAPLFIEQGATTVKAIMASTDDFNKQLAQRVKQFQKAYKGLGQVTIYDAHKMFNVQLDNAEVLGFVNATGYNSAYQNGTPGSTYQIAGSKPVSSYLSLAKLATSYLWGPRANPQPWLALLAAVYNMGHLYKLSAVLTAHSSDVRDLVAPTNDLILSVSRDSLAIAWRRDGPTGFAPVTYSAGSRYVNSVTYIPPQKNSGDGSQGYIVAGGQDTVINIFDLSHLDGAKEPAFTLLGHRENVCALDATPSGTIVSGSWDSTARVWKNFQQAHELRGHSHSVWAVLAVDEDQTLTGSADKTIALWQGNKLVHRYTGHTDAVRGLSILPEGIDIGFASCSNDSTVRLWTLGGDILHQFDGHTSFVYSLAAITETGSLISSGEDRTARVWEDGELVQTLTHPAISVWTVATMPNGDIVTGCSDGVVRVFSRNESRWADAETIQAFENQVASQAIPSESVGDVKKTDLPGPEALERPGNKDGQVIMVKTATGSVEAHEWSAGQGKWVKIGDVVDAVGQNRKQLHNGKEYDYVFKVDIKDGAPPLSLPYNATDNPYSAAQKFLAENDLPMDYIDQVVSFIEKNAGGVKIEQRSQQFVDPYTGASRYQANPTSASINNPSSYSDPFTGASRYAPASSHAAATPPPPKPINSILPVRSELLFKQANIPAMENKFKQLNDGLSGDPNTSSLALTPLEFKLFNRSFALMKAKAHSPPKVPVETSAELSQKDIDIIADVLARWPSLQRFPVVDLLRLLIAYSPNTFEAPQTSQKLIDALFEASEWKEPWPSPLPKHRETNVLLTLRALSNLFQVSPHKVVGTGPWVPGLFTTLATGPYSVLTKTQKVALATIAFNYSVVELVGKVDPLATPAHVSLVTLILNNEKEDNETGYRALVALGNIIYAAKSQGLLSEVAAAAYRPLLTNVATAFPEERVLNLVQEIKALLVRYYGHSPSIPQQPNNAINAMADPTIKGLAPSQVEYDGSNLRIAIVHARWNKTVIDALVTGAVEKLKERGVKESNIVVQSVPGSFELPLACSKMISASQAQASSTATDLLGGAASLLSLDPPTPQRVPSPGPGAVTVNMPSKAFDAVIAIGVLIKGSTMHFEYICDSVSHALMRLQMDTGVPVIFGVLTALSDDQALERAGLGRGTNGKGHNHGEDWGLAAVEMGSHVQRWTAGKF</sequence>
<dbReference type="InterPro" id="IPR002180">
    <property type="entry name" value="LS/RS"/>
</dbReference>
<dbReference type="CDD" id="cd00200">
    <property type="entry name" value="WD40"/>
    <property type="match status" value="1"/>
</dbReference>
<dbReference type="EMBL" id="CAJMWW010000082">
    <property type="protein sequence ID" value="CAE6428234.1"/>
    <property type="molecule type" value="Genomic_DNA"/>
</dbReference>
<protein>
    <recommendedName>
        <fullName evidence="4">6,7-dimethyl-8-ribityllumazine synthase</fullName>
        <ecNumber evidence="4">2.5.1.78</ecNumber>
    </recommendedName>
</protein>
<dbReference type="SMART" id="SM00320">
    <property type="entry name" value="WD40"/>
    <property type="match status" value="7"/>
</dbReference>
<proteinExistence type="inferred from homology"/>
<evidence type="ECO:0000256" key="11">
    <source>
        <dbReference type="PROSITE-ProRule" id="PRU00221"/>
    </source>
</evidence>
<dbReference type="PANTHER" id="PTHR19849">
    <property type="entry name" value="PHOSPHOLIPASE A-2-ACTIVATING PROTEIN"/>
    <property type="match status" value="1"/>
</dbReference>
<dbReference type="GO" id="GO:0009231">
    <property type="term" value="P:riboflavin biosynthetic process"/>
    <property type="evidence" value="ECO:0007669"/>
    <property type="project" value="UniProtKB-UniPathway"/>
</dbReference>
<dbReference type="GO" id="GO:0000906">
    <property type="term" value="F:6,7-dimethyl-8-ribityllumazine synthase activity"/>
    <property type="evidence" value="ECO:0007669"/>
    <property type="project" value="UniProtKB-EC"/>
</dbReference>
<keyword evidence="5" id="KW-0963">Cytoplasm</keyword>
<comment type="similarity">
    <text evidence="3">Belongs to the DMRL synthase family.</text>
</comment>
<dbReference type="Proteomes" id="UP000663841">
    <property type="component" value="Unassembled WGS sequence"/>
</dbReference>
<dbReference type="SUPFAM" id="SSF52121">
    <property type="entry name" value="Lumazine synthase"/>
    <property type="match status" value="1"/>
</dbReference>
<comment type="subcellular location">
    <subcellularLocation>
        <location evidence="1">Cytoplasm</location>
    </subcellularLocation>
</comment>
<accession>A0A8H2XPK2</accession>
<dbReference type="InterPro" id="IPR001087">
    <property type="entry name" value="GDSL"/>
</dbReference>
<evidence type="ECO:0000256" key="12">
    <source>
        <dbReference type="SAM" id="MobiDB-lite"/>
    </source>
</evidence>
<dbReference type="InterPro" id="IPR015943">
    <property type="entry name" value="WD40/YVTN_repeat-like_dom_sf"/>
</dbReference>
<dbReference type="InterPro" id="IPR038122">
    <property type="entry name" value="PFU_sf"/>
</dbReference>
<dbReference type="Gene3D" id="3.40.50.1110">
    <property type="entry name" value="SGNH hydrolase"/>
    <property type="match status" value="1"/>
</dbReference>
<dbReference type="PROSITE" id="PS50082">
    <property type="entry name" value="WD_REPEATS_2"/>
    <property type="match status" value="4"/>
</dbReference>
<dbReference type="CDD" id="cd09209">
    <property type="entry name" value="Lumazine_synthase-I"/>
    <property type="match status" value="1"/>
</dbReference>
<dbReference type="CDD" id="cd01846">
    <property type="entry name" value="fatty_acyltransferase_like"/>
    <property type="match status" value="1"/>
</dbReference>
<feature type="repeat" description="WD" evidence="11">
    <location>
        <begin position="400"/>
        <end position="431"/>
    </location>
</feature>
<keyword evidence="13" id="KW-0732">Signal</keyword>
<feature type="compositionally biased region" description="Low complexity" evidence="12">
    <location>
        <begin position="788"/>
        <end position="800"/>
    </location>
</feature>
<dbReference type="InterPro" id="IPR034964">
    <property type="entry name" value="LS"/>
</dbReference>
<dbReference type="InterPro" id="IPR036467">
    <property type="entry name" value="LS/RS_sf"/>
</dbReference>
<evidence type="ECO:0000256" key="5">
    <source>
        <dbReference type="ARBA" id="ARBA00022490"/>
    </source>
</evidence>
<reference evidence="16" key="1">
    <citation type="submission" date="2021-01" db="EMBL/GenBank/DDBJ databases">
        <authorList>
            <person name="Kaushik A."/>
        </authorList>
    </citation>
    <scope>NUCLEOTIDE SEQUENCE</scope>
    <source>
        <strain evidence="16">AG3-T5</strain>
    </source>
</reference>
<evidence type="ECO:0000259" key="15">
    <source>
        <dbReference type="PROSITE" id="PS51396"/>
    </source>
</evidence>
<dbReference type="HAMAP" id="MF_00178">
    <property type="entry name" value="Lumazine_synth"/>
    <property type="match status" value="1"/>
</dbReference>
<evidence type="ECO:0000256" key="3">
    <source>
        <dbReference type="ARBA" id="ARBA00007424"/>
    </source>
</evidence>
<feature type="compositionally biased region" description="Polar residues" evidence="12">
    <location>
        <begin position="767"/>
        <end position="783"/>
    </location>
</feature>
<feature type="repeat" description="WD" evidence="11">
    <location>
        <begin position="521"/>
        <end position="553"/>
    </location>
</feature>
<feature type="domain" description="PFU" evidence="14">
    <location>
        <begin position="659"/>
        <end position="754"/>
    </location>
</feature>
<evidence type="ECO:0000256" key="4">
    <source>
        <dbReference type="ARBA" id="ARBA00012664"/>
    </source>
</evidence>
<dbReference type="Gene3D" id="3.40.50.960">
    <property type="entry name" value="Lumazine/riboflavin synthase"/>
    <property type="match status" value="1"/>
</dbReference>
<dbReference type="FunFam" id="3.40.50.960:FF:000005">
    <property type="entry name" value="6,7-dimethyl-8-ribityllumazine synthase"/>
    <property type="match status" value="1"/>
</dbReference>
<dbReference type="SUPFAM" id="SSF52266">
    <property type="entry name" value="SGNH hydrolase"/>
    <property type="match status" value="1"/>
</dbReference>
<keyword evidence="8" id="KW-0808">Transferase</keyword>
<dbReference type="GO" id="GO:0009349">
    <property type="term" value="C:riboflavin synthase complex"/>
    <property type="evidence" value="ECO:0007669"/>
    <property type="project" value="InterPro"/>
</dbReference>
<dbReference type="InterPro" id="IPR036514">
    <property type="entry name" value="SGNH_hydro_sf"/>
</dbReference>
<dbReference type="GO" id="GO:0043130">
    <property type="term" value="F:ubiquitin binding"/>
    <property type="evidence" value="ECO:0007669"/>
    <property type="project" value="TreeGrafter"/>
</dbReference>
<feature type="repeat" description="WD" evidence="11">
    <location>
        <begin position="439"/>
        <end position="470"/>
    </location>
</feature>
<dbReference type="PROSITE" id="PS51396">
    <property type="entry name" value="PUL"/>
    <property type="match status" value="1"/>
</dbReference>
<organism evidence="16 17">
    <name type="scientific">Rhizoctonia solani</name>
    <dbReference type="NCBI Taxonomy" id="456999"/>
    <lineage>
        <taxon>Eukaryota</taxon>
        <taxon>Fungi</taxon>
        <taxon>Dikarya</taxon>
        <taxon>Basidiomycota</taxon>
        <taxon>Agaricomycotina</taxon>
        <taxon>Agaricomycetes</taxon>
        <taxon>Cantharellales</taxon>
        <taxon>Ceratobasidiaceae</taxon>
        <taxon>Rhizoctonia</taxon>
    </lineage>
</organism>
<evidence type="ECO:0000256" key="2">
    <source>
        <dbReference type="ARBA" id="ARBA00004917"/>
    </source>
</evidence>
<dbReference type="InterPro" id="IPR015155">
    <property type="entry name" value="PFU"/>
</dbReference>
<dbReference type="GO" id="GO:0005737">
    <property type="term" value="C:cytoplasm"/>
    <property type="evidence" value="ECO:0007669"/>
    <property type="project" value="UniProtKB-SubCell"/>
</dbReference>
<dbReference type="InterPro" id="IPR001680">
    <property type="entry name" value="WD40_rpt"/>
</dbReference>
<dbReference type="Gene3D" id="1.25.10.10">
    <property type="entry name" value="Leucine-rich Repeat Variant"/>
    <property type="match status" value="1"/>
</dbReference>
<evidence type="ECO:0000256" key="6">
    <source>
        <dbReference type="ARBA" id="ARBA00022574"/>
    </source>
</evidence>
<feature type="compositionally biased region" description="Basic and acidic residues" evidence="12">
    <location>
        <begin position="622"/>
        <end position="639"/>
    </location>
</feature>
<dbReference type="EC" id="2.5.1.78" evidence="4"/>
<gene>
    <name evidence="16" type="ORF">RDB_LOCUS60252</name>
</gene>
<name>A0A8H2XPK2_9AGAM</name>
<dbReference type="UniPathway" id="UPA00275">
    <property type="reaction ID" value="UER00404"/>
</dbReference>
<feature type="signal peptide" evidence="13">
    <location>
        <begin position="1"/>
        <end position="22"/>
    </location>
</feature>
<feature type="chain" id="PRO_5034998031" description="6,7-dimethyl-8-ribityllumazine synthase" evidence="13">
    <location>
        <begin position="23"/>
        <end position="1337"/>
    </location>
</feature>
<dbReference type="GO" id="GO:0005634">
    <property type="term" value="C:nucleus"/>
    <property type="evidence" value="ECO:0007669"/>
    <property type="project" value="TreeGrafter"/>
</dbReference>
<comment type="catalytic activity">
    <reaction evidence="10">
        <text>(2S)-2-hydroxy-3-oxobutyl phosphate + 5-amino-6-(D-ribitylamino)uracil = 6,7-dimethyl-8-(1-D-ribityl)lumazine + phosphate + 2 H2O + H(+)</text>
        <dbReference type="Rhea" id="RHEA:26152"/>
        <dbReference type="ChEBI" id="CHEBI:15377"/>
        <dbReference type="ChEBI" id="CHEBI:15378"/>
        <dbReference type="ChEBI" id="CHEBI:15934"/>
        <dbReference type="ChEBI" id="CHEBI:43474"/>
        <dbReference type="ChEBI" id="CHEBI:58201"/>
        <dbReference type="ChEBI" id="CHEBI:58830"/>
        <dbReference type="EC" id="2.5.1.78"/>
    </reaction>
</comment>
<dbReference type="SUPFAM" id="SSF50978">
    <property type="entry name" value="WD40 repeat-like"/>
    <property type="match status" value="1"/>
</dbReference>
<keyword evidence="6 11" id="KW-0853">WD repeat</keyword>
<dbReference type="GO" id="GO:0010992">
    <property type="term" value="P:ubiquitin recycling"/>
    <property type="evidence" value="ECO:0007669"/>
    <property type="project" value="TreeGrafter"/>
</dbReference>
<evidence type="ECO:0000259" key="14">
    <source>
        <dbReference type="PROSITE" id="PS51394"/>
    </source>
</evidence>
<dbReference type="PROSITE" id="PS51394">
    <property type="entry name" value="PFU"/>
    <property type="match status" value="1"/>
</dbReference>
<feature type="region of interest" description="Disordered" evidence="12">
    <location>
        <begin position="767"/>
        <end position="807"/>
    </location>
</feature>
<dbReference type="InterPro" id="IPR013535">
    <property type="entry name" value="PUL_dom"/>
</dbReference>
<keyword evidence="9" id="KW-0677">Repeat</keyword>
<feature type="domain" description="PUL" evidence="15">
    <location>
        <begin position="810"/>
        <end position="1100"/>
    </location>
</feature>
<evidence type="ECO:0000313" key="16">
    <source>
        <dbReference type="EMBL" id="CAE6428234.1"/>
    </source>
</evidence>
<dbReference type="Pfam" id="PF00885">
    <property type="entry name" value="DMRL_synthase"/>
    <property type="match status" value="2"/>
</dbReference>
<dbReference type="Pfam" id="PF09070">
    <property type="entry name" value="PFU"/>
    <property type="match status" value="1"/>
</dbReference>
<evidence type="ECO:0000313" key="17">
    <source>
        <dbReference type="Proteomes" id="UP000663841"/>
    </source>
</evidence>
<dbReference type="NCBIfam" id="TIGR00114">
    <property type="entry name" value="lumazine-synth"/>
    <property type="match status" value="1"/>
</dbReference>
<dbReference type="Gene3D" id="2.130.10.10">
    <property type="entry name" value="YVTN repeat-like/Quinoprotein amine dehydrogenase"/>
    <property type="match status" value="1"/>
</dbReference>
<dbReference type="Pfam" id="PF00657">
    <property type="entry name" value="Lipase_GDSL"/>
    <property type="match status" value="1"/>
</dbReference>
<dbReference type="GO" id="GO:0043161">
    <property type="term" value="P:proteasome-mediated ubiquitin-dependent protein catabolic process"/>
    <property type="evidence" value="ECO:0007669"/>
    <property type="project" value="TreeGrafter"/>
</dbReference>
<dbReference type="PANTHER" id="PTHR19849:SF0">
    <property type="entry name" value="PHOSPHOLIPASE A-2-ACTIVATING PROTEIN"/>
    <property type="match status" value="1"/>
</dbReference>
<evidence type="ECO:0000256" key="1">
    <source>
        <dbReference type="ARBA" id="ARBA00004496"/>
    </source>
</evidence>
<comment type="caution">
    <text evidence="16">The sequence shown here is derived from an EMBL/GenBank/DDBJ whole genome shotgun (WGS) entry which is preliminary data.</text>
</comment>
<dbReference type="Pfam" id="PF00400">
    <property type="entry name" value="WD40"/>
    <property type="match status" value="5"/>
</dbReference>
<dbReference type="Pfam" id="PF08324">
    <property type="entry name" value="PUL"/>
    <property type="match status" value="1"/>
</dbReference>
<evidence type="ECO:0000256" key="7">
    <source>
        <dbReference type="ARBA" id="ARBA00022619"/>
    </source>
</evidence>
<dbReference type="InterPro" id="IPR011989">
    <property type="entry name" value="ARM-like"/>
</dbReference>
<evidence type="ECO:0000256" key="8">
    <source>
        <dbReference type="ARBA" id="ARBA00022679"/>
    </source>
</evidence>
<dbReference type="Gene3D" id="3.10.20.870">
    <property type="entry name" value="PFU (PLAA family ubiquitin binding), C-terminal domain"/>
    <property type="match status" value="1"/>
</dbReference>
<keyword evidence="7" id="KW-0686">Riboflavin biosynthesis</keyword>